<dbReference type="RefSeq" id="WP_034874012.1">
    <property type="nucleotide sequence ID" value="NZ_JOKG01000002.1"/>
</dbReference>
<organism evidence="1 2">
    <name type="scientific">Endozoicomonas montiporae</name>
    <dbReference type="NCBI Taxonomy" id="1027273"/>
    <lineage>
        <taxon>Bacteria</taxon>
        <taxon>Pseudomonadati</taxon>
        <taxon>Pseudomonadota</taxon>
        <taxon>Gammaproteobacteria</taxon>
        <taxon>Oceanospirillales</taxon>
        <taxon>Endozoicomonadaceae</taxon>
        <taxon>Endozoicomonas</taxon>
    </lineage>
</organism>
<keyword evidence="2" id="KW-1185">Reference proteome</keyword>
<sequence length="91" mass="10132">MIDTATDKLFNQKGLCELLNISKSTLLRRRKEGALPDPIKVLGQEVWPSSVINRWIIEQNPSLLEQVKPVTPKGLSKAIKARKADLESVPA</sequence>
<protein>
    <submittedName>
        <fullName evidence="1">Uncharacterized protein</fullName>
    </submittedName>
</protein>
<proteinExistence type="predicted"/>
<dbReference type="AlphaFoldDB" id="A0A081N708"/>
<evidence type="ECO:0000313" key="1">
    <source>
        <dbReference type="EMBL" id="KEQ14231.1"/>
    </source>
</evidence>
<dbReference type="Gene3D" id="1.10.238.160">
    <property type="match status" value="1"/>
</dbReference>
<gene>
    <name evidence="1" type="ORF">GZ77_07355</name>
</gene>
<evidence type="ECO:0000313" key="2">
    <source>
        <dbReference type="Proteomes" id="UP000028006"/>
    </source>
</evidence>
<comment type="caution">
    <text evidence="1">The sequence shown here is derived from an EMBL/GenBank/DDBJ whole genome shotgun (WGS) entry which is preliminary data.</text>
</comment>
<reference evidence="1 2" key="1">
    <citation type="submission" date="2014-06" db="EMBL/GenBank/DDBJ databases">
        <title>Whole Genome Sequences of Three Symbiotic Endozoicomonas Bacteria.</title>
        <authorList>
            <person name="Neave M.J."/>
            <person name="Apprill A."/>
            <person name="Voolstra C.R."/>
        </authorList>
    </citation>
    <scope>NUCLEOTIDE SEQUENCE [LARGE SCALE GENOMIC DNA]</scope>
    <source>
        <strain evidence="1 2">LMG 24815</strain>
    </source>
</reference>
<accession>A0A081N708</accession>
<dbReference type="Proteomes" id="UP000028006">
    <property type="component" value="Unassembled WGS sequence"/>
</dbReference>
<name>A0A081N708_9GAMM</name>
<dbReference type="EMBL" id="JOKG01000002">
    <property type="protein sequence ID" value="KEQ14231.1"/>
    <property type="molecule type" value="Genomic_DNA"/>
</dbReference>